<evidence type="ECO:0000256" key="1">
    <source>
        <dbReference type="SAM" id="MobiDB-lite"/>
    </source>
</evidence>
<dbReference type="KEGG" id="bot:CIT37_13370"/>
<feature type="region of interest" description="Disordered" evidence="1">
    <location>
        <begin position="66"/>
        <end position="96"/>
    </location>
</feature>
<accession>A0A2U8P5T3</accession>
<gene>
    <name evidence="2" type="ORF">CIT37_13370</name>
</gene>
<reference evidence="2 3" key="2">
    <citation type="journal article" date="2017" name="Syst. Appl. Microbiol.">
        <title>Soybeans inoculated with root zone soils of Canadian native legumes harbour diverse and novel Bradyrhizobium spp. that possess agricultural potential.</title>
        <authorList>
            <person name="Bromfield E.S.P."/>
            <person name="Cloutier S."/>
            <person name="Tambong J.T."/>
            <person name="Tran Thi T.V."/>
        </authorList>
    </citation>
    <scope>NUCLEOTIDE SEQUENCE [LARGE SCALE GENOMIC DNA]</scope>
    <source>
        <strain evidence="2 3">OO99</strain>
    </source>
</reference>
<dbReference type="RefSeq" id="WP_038973255.1">
    <property type="nucleotide sequence ID" value="NZ_CP029425.2"/>
</dbReference>
<evidence type="ECO:0000313" key="2">
    <source>
        <dbReference type="EMBL" id="AWL93079.1"/>
    </source>
</evidence>
<dbReference type="GeneID" id="92963620"/>
<sequence length="245" mass="24938">MSSTKTGFIDNLVAAAKDNPLAAALIGGGALWLLAGDQRLKTVARSAAEAVEPVADIGTSAFRSAASAIKQTEAPPTAPEMDNESARGGGESLPGATAALSDTVSQAAGSVRDRFDEGVAFAQEQFSKLGNPLPNKDTVNSAKSSLTDMLERQPLVLGIVGVAVGAAVAGAFRASDMENKYIGEVSDNLKADLDRRAGAVSQALREASDTVVAEIGDTGAEVVDRVRQAGMDAAAAARAEVKLPS</sequence>
<reference evidence="2 3" key="1">
    <citation type="journal article" date="2014" name="Int. J. Syst. Evol. Microbiol.">
        <title>Bradyrhizobium ottawaense sp. nov., a symbiotic nitrogen fixing bacterium from root nodules of soybeans in Canada.</title>
        <authorList>
            <person name="Yu X."/>
            <person name="Cloutier S."/>
            <person name="Tambong J.T."/>
            <person name="Bromfield E.S."/>
        </authorList>
    </citation>
    <scope>NUCLEOTIDE SEQUENCE [LARGE SCALE GENOMIC DNA]</scope>
    <source>
        <strain evidence="2 3">OO99</strain>
    </source>
</reference>
<name>A0A2U8P5T3_9BRAD</name>
<dbReference type="EMBL" id="CP029425">
    <property type="protein sequence ID" value="AWL93079.1"/>
    <property type="molecule type" value="Genomic_DNA"/>
</dbReference>
<evidence type="ECO:0000313" key="3">
    <source>
        <dbReference type="Proteomes" id="UP000215703"/>
    </source>
</evidence>
<evidence type="ECO:0008006" key="4">
    <source>
        <dbReference type="Google" id="ProtNLM"/>
    </source>
</evidence>
<dbReference type="AlphaFoldDB" id="A0A2U8P5T3"/>
<proteinExistence type="predicted"/>
<protein>
    <recommendedName>
        <fullName evidence="4">DUF3618 domain-containing protein</fullName>
    </recommendedName>
</protein>
<dbReference type="Proteomes" id="UP000215703">
    <property type="component" value="Chromosome"/>
</dbReference>
<organism evidence="2 3">
    <name type="scientific">Bradyrhizobium ottawaense</name>
    <dbReference type="NCBI Taxonomy" id="931866"/>
    <lineage>
        <taxon>Bacteria</taxon>
        <taxon>Pseudomonadati</taxon>
        <taxon>Pseudomonadota</taxon>
        <taxon>Alphaproteobacteria</taxon>
        <taxon>Hyphomicrobiales</taxon>
        <taxon>Nitrobacteraceae</taxon>
        <taxon>Bradyrhizobium</taxon>
    </lineage>
</organism>